<sequence length="208" mass="23961">MIFLFITQTQAQTENIRSFKMNFYPEQRLKCETTTCLPFLKTVTLNIRQCQFKCLEQIQCTVINFQKINFTCQLFHINNILNLNNYLESYLQTSTMIVTYDYRISSEPISTSRTTTITSSTSTNTINSRNCSNMTVLLGRNIPRGDIISQSSMTFTQCCNLCLSTINCRGFSWIWSNHTNPGSRNQCWIKANITSFESDSIDSAYFPV</sequence>
<proteinExistence type="predicted"/>
<reference evidence="3" key="1">
    <citation type="submission" date="2021-02" db="EMBL/GenBank/DDBJ databases">
        <authorList>
            <person name="Nowell W R."/>
        </authorList>
    </citation>
    <scope>NUCLEOTIDE SEQUENCE</scope>
</reference>
<feature type="domain" description="Apple" evidence="1">
    <location>
        <begin position="41"/>
        <end position="90"/>
    </location>
</feature>
<feature type="domain" description="Apple" evidence="2">
    <location>
        <begin position="151"/>
        <end position="190"/>
    </location>
</feature>
<evidence type="ECO:0000259" key="2">
    <source>
        <dbReference type="Pfam" id="PF14295"/>
    </source>
</evidence>
<evidence type="ECO:0000313" key="3">
    <source>
        <dbReference type="EMBL" id="CAF1432245.1"/>
    </source>
</evidence>
<evidence type="ECO:0000313" key="4">
    <source>
        <dbReference type="Proteomes" id="UP000663852"/>
    </source>
</evidence>
<name>A0A815N1V8_ADIRI</name>
<dbReference type="Gene3D" id="3.50.4.10">
    <property type="entry name" value="Hepatocyte Growth Factor"/>
    <property type="match status" value="1"/>
</dbReference>
<protein>
    <recommendedName>
        <fullName evidence="1 2">Apple domain-containing protein</fullName>
    </recommendedName>
</protein>
<dbReference type="EMBL" id="CAJNOJ010000396">
    <property type="protein sequence ID" value="CAF1432245.1"/>
    <property type="molecule type" value="Genomic_DNA"/>
</dbReference>
<dbReference type="InterPro" id="IPR003609">
    <property type="entry name" value="Pan_app"/>
</dbReference>
<comment type="caution">
    <text evidence="3">The sequence shown here is derived from an EMBL/GenBank/DDBJ whole genome shotgun (WGS) entry which is preliminary data.</text>
</comment>
<organism evidence="3 4">
    <name type="scientific">Adineta ricciae</name>
    <name type="common">Rotifer</name>
    <dbReference type="NCBI Taxonomy" id="249248"/>
    <lineage>
        <taxon>Eukaryota</taxon>
        <taxon>Metazoa</taxon>
        <taxon>Spiralia</taxon>
        <taxon>Gnathifera</taxon>
        <taxon>Rotifera</taxon>
        <taxon>Eurotatoria</taxon>
        <taxon>Bdelloidea</taxon>
        <taxon>Adinetida</taxon>
        <taxon>Adinetidae</taxon>
        <taxon>Adineta</taxon>
    </lineage>
</organism>
<dbReference type="Proteomes" id="UP000663852">
    <property type="component" value="Unassembled WGS sequence"/>
</dbReference>
<accession>A0A815N1V8</accession>
<dbReference type="Pfam" id="PF14295">
    <property type="entry name" value="PAN_4"/>
    <property type="match status" value="1"/>
</dbReference>
<dbReference type="AlphaFoldDB" id="A0A815N1V8"/>
<dbReference type="Pfam" id="PF00024">
    <property type="entry name" value="PAN_1"/>
    <property type="match status" value="1"/>
</dbReference>
<evidence type="ECO:0000259" key="1">
    <source>
        <dbReference type="Pfam" id="PF00024"/>
    </source>
</evidence>
<gene>
    <name evidence="3" type="ORF">EDS130_LOCUS38286</name>
</gene>